<feature type="region of interest" description="Disordered" evidence="8">
    <location>
        <begin position="66"/>
        <end position="89"/>
    </location>
</feature>
<evidence type="ECO:0000256" key="1">
    <source>
        <dbReference type="ARBA" id="ARBA00004496"/>
    </source>
</evidence>
<evidence type="ECO:0000313" key="10">
    <source>
        <dbReference type="Ensembl" id="ENSBJAP00000017323.1"/>
    </source>
</evidence>
<dbReference type="GO" id="GO:0070016">
    <property type="term" value="F:armadillo repeat domain binding"/>
    <property type="evidence" value="ECO:0007669"/>
    <property type="project" value="TreeGrafter"/>
</dbReference>
<keyword evidence="7" id="KW-0175">Coiled coil</keyword>
<evidence type="ECO:0000256" key="5">
    <source>
        <dbReference type="ARBA" id="ARBA00022737"/>
    </source>
</evidence>
<evidence type="ECO:0000256" key="4">
    <source>
        <dbReference type="ARBA" id="ARBA00022553"/>
    </source>
</evidence>
<dbReference type="GO" id="GO:0051721">
    <property type="term" value="F:protein phosphatase 2A binding"/>
    <property type="evidence" value="ECO:0007669"/>
    <property type="project" value="TreeGrafter"/>
</dbReference>
<dbReference type="Ensembl" id="ENSBJAT00000017797.1">
    <property type="protein sequence ID" value="ENSBJAP00000017323.1"/>
    <property type="gene ID" value="ENSBJAG00000011419.1"/>
</dbReference>
<keyword evidence="5" id="KW-0677">Repeat</keyword>
<accession>A0A8C0BHL6</accession>
<dbReference type="GO" id="GO:0005516">
    <property type="term" value="F:calmodulin binding"/>
    <property type="evidence" value="ECO:0007669"/>
    <property type="project" value="UniProtKB-KW"/>
</dbReference>
<dbReference type="PANTHER" id="PTHR15653">
    <property type="entry name" value="STRIATIN"/>
    <property type="match status" value="1"/>
</dbReference>
<sequence>RTGTEFWRVPCHCVLAVSPQAQVAFLQGERKGQENLKTDLVRRIKMLEYALKQERSKYHKLKFGTELTPGEKKPEGTEPGECACPWRGG</sequence>
<evidence type="ECO:0000256" key="2">
    <source>
        <dbReference type="ARBA" id="ARBA00009616"/>
    </source>
</evidence>
<comment type="subcellular location">
    <subcellularLocation>
        <location evidence="1">Cytoplasm</location>
    </subcellularLocation>
</comment>
<keyword evidence="3" id="KW-0963">Cytoplasm</keyword>
<evidence type="ECO:0000256" key="8">
    <source>
        <dbReference type="SAM" id="MobiDB-lite"/>
    </source>
</evidence>
<dbReference type="PANTHER" id="PTHR15653:SF1">
    <property type="entry name" value="STRIATIN-4"/>
    <property type="match status" value="1"/>
</dbReference>
<evidence type="ECO:0000259" key="9">
    <source>
        <dbReference type="Pfam" id="PF08232"/>
    </source>
</evidence>
<dbReference type="Pfam" id="PF08232">
    <property type="entry name" value="Striatin"/>
    <property type="match status" value="1"/>
</dbReference>
<organism evidence="10 11">
    <name type="scientific">Buteo japonicus</name>
    <dbReference type="NCBI Taxonomy" id="224669"/>
    <lineage>
        <taxon>Eukaryota</taxon>
        <taxon>Metazoa</taxon>
        <taxon>Chordata</taxon>
        <taxon>Craniata</taxon>
        <taxon>Vertebrata</taxon>
        <taxon>Euteleostomi</taxon>
        <taxon>Archelosauria</taxon>
        <taxon>Archosauria</taxon>
        <taxon>Dinosauria</taxon>
        <taxon>Saurischia</taxon>
        <taxon>Theropoda</taxon>
        <taxon>Coelurosauria</taxon>
        <taxon>Aves</taxon>
        <taxon>Neognathae</taxon>
        <taxon>Neoaves</taxon>
        <taxon>Telluraves</taxon>
        <taxon>Accipitrimorphae</taxon>
        <taxon>Accipitriformes</taxon>
        <taxon>Accipitridae</taxon>
        <taxon>Accipitrinae</taxon>
        <taxon>Buteo</taxon>
    </lineage>
</organism>
<dbReference type="InterPro" id="IPR051488">
    <property type="entry name" value="WD_repeat_striatin"/>
</dbReference>
<dbReference type="InterPro" id="IPR013258">
    <property type="entry name" value="Striatin_N"/>
</dbReference>
<keyword evidence="4" id="KW-0597">Phosphoprotein</keyword>
<feature type="domain" description="Striatin N-terminal" evidence="9">
    <location>
        <begin position="20"/>
        <end position="73"/>
    </location>
</feature>
<comment type="similarity">
    <text evidence="2">Belongs to the WD repeat striatin family.</text>
</comment>
<evidence type="ECO:0000256" key="3">
    <source>
        <dbReference type="ARBA" id="ARBA00022490"/>
    </source>
</evidence>
<evidence type="ECO:0000313" key="11">
    <source>
        <dbReference type="Proteomes" id="UP000694555"/>
    </source>
</evidence>
<keyword evidence="6" id="KW-0112">Calmodulin-binding</keyword>
<dbReference type="FunFam" id="1.20.5.300:FF:000001">
    <property type="entry name" value="striatin isoform X1"/>
    <property type="match status" value="1"/>
</dbReference>
<dbReference type="Gene3D" id="1.20.5.300">
    <property type="match status" value="1"/>
</dbReference>
<dbReference type="Proteomes" id="UP000694555">
    <property type="component" value="Unplaced"/>
</dbReference>
<dbReference type="GO" id="GO:0030425">
    <property type="term" value="C:dendrite"/>
    <property type="evidence" value="ECO:0007669"/>
    <property type="project" value="TreeGrafter"/>
</dbReference>
<dbReference type="GO" id="GO:0005737">
    <property type="term" value="C:cytoplasm"/>
    <property type="evidence" value="ECO:0007669"/>
    <property type="project" value="UniProtKB-SubCell"/>
</dbReference>
<protein>
    <recommendedName>
        <fullName evidence="9">Striatin N-terminal domain-containing protein</fullName>
    </recommendedName>
</protein>
<evidence type="ECO:0000256" key="6">
    <source>
        <dbReference type="ARBA" id="ARBA00022860"/>
    </source>
</evidence>
<reference evidence="10" key="2">
    <citation type="submission" date="2025-09" db="UniProtKB">
        <authorList>
            <consortium name="Ensembl"/>
        </authorList>
    </citation>
    <scope>IDENTIFICATION</scope>
</reference>
<reference evidence="10" key="1">
    <citation type="submission" date="2025-08" db="UniProtKB">
        <authorList>
            <consortium name="Ensembl"/>
        </authorList>
    </citation>
    <scope>IDENTIFICATION</scope>
</reference>
<keyword evidence="11" id="KW-1185">Reference proteome</keyword>
<dbReference type="GO" id="GO:0044877">
    <property type="term" value="F:protein-containing complex binding"/>
    <property type="evidence" value="ECO:0007669"/>
    <property type="project" value="TreeGrafter"/>
</dbReference>
<dbReference type="AlphaFoldDB" id="A0A8C0BHL6"/>
<evidence type="ECO:0000256" key="7">
    <source>
        <dbReference type="ARBA" id="ARBA00023054"/>
    </source>
</evidence>
<proteinExistence type="inferred from homology"/>
<name>A0A8C0BHL6_9AVES</name>